<dbReference type="RefSeq" id="WP_119918523.1">
    <property type="nucleotide sequence ID" value="NZ_QYYA01000006.1"/>
</dbReference>
<evidence type="ECO:0000313" key="2">
    <source>
        <dbReference type="EMBL" id="RJG16219.1"/>
    </source>
</evidence>
<dbReference type="AlphaFoldDB" id="A0A418XU75"/>
<dbReference type="PANTHER" id="PTHR46361:SF3">
    <property type="entry name" value="ELECTRON CARRIER_ PROTEIN DISULFIDE OXIDOREDUCTASE"/>
    <property type="match status" value="1"/>
</dbReference>
<reference evidence="2 3" key="1">
    <citation type="submission" date="2018-09" db="EMBL/GenBank/DDBJ databases">
        <title>Alcanivorax profundi sp. nov., isolated from 1000 m-depth seawater of the Mariana Trench.</title>
        <authorList>
            <person name="Liu J."/>
        </authorList>
    </citation>
    <scope>NUCLEOTIDE SEQUENCE [LARGE SCALE GENOMIC DNA]</scope>
    <source>
        <strain evidence="2 3">MTEO17</strain>
    </source>
</reference>
<dbReference type="Pfam" id="PF04784">
    <property type="entry name" value="DUF547"/>
    <property type="match status" value="1"/>
</dbReference>
<name>A0A418XU75_9GAMM</name>
<evidence type="ECO:0000313" key="3">
    <source>
        <dbReference type="Proteomes" id="UP000283734"/>
    </source>
</evidence>
<dbReference type="Proteomes" id="UP000283734">
    <property type="component" value="Unassembled WGS sequence"/>
</dbReference>
<proteinExistence type="predicted"/>
<comment type="caution">
    <text evidence="2">The sequence shown here is derived from an EMBL/GenBank/DDBJ whole genome shotgun (WGS) entry which is preliminary data.</text>
</comment>
<dbReference type="OrthoDB" id="526867at2"/>
<evidence type="ECO:0000259" key="1">
    <source>
        <dbReference type="Pfam" id="PF04784"/>
    </source>
</evidence>
<gene>
    <name evidence="2" type="ORF">D4A39_15625</name>
</gene>
<feature type="domain" description="DUF547" evidence="1">
    <location>
        <begin position="71"/>
        <end position="183"/>
    </location>
</feature>
<sequence>MRMMLQIVLLIVSGPLLAFDHSGWNTLLAEHVAPLRGGVATAVDYAGMRRDQEQLDAYLESLSGVSIQGFKDFSRDEKLAFLINAYNAYTIKLILLEDTPDSIRDIGNFLSGPWDKEFIFLLGKARTLDELEHEMIRGNPDLLDPRIHFAVNCASIGCPALRPEAYTADNLEAQLEDSTRKFLSDKQRNRFNADKNALEVSKIFDWYEEDFENAAGSLAEYLLPYADKLGVPEEKRQLMKNDDITIRHLDYNWKLNKQ</sequence>
<dbReference type="PANTHER" id="PTHR46361">
    <property type="entry name" value="ELECTRON CARRIER/ PROTEIN DISULFIDE OXIDOREDUCTASE"/>
    <property type="match status" value="1"/>
</dbReference>
<keyword evidence="3" id="KW-1185">Reference proteome</keyword>
<dbReference type="EMBL" id="QYYA01000006">
    <property type="protein sequence ID" value="RJG16219.1"/>
    <property type="molecule type" value="Genomic_DNA"/>
</dbReference>
<accession>A0A418XU75</accession>
<dbReference type="InterPro" id="IPR006869">
    <property type="entry name" value="DUF547"/>
</dbReference>
<organism evidence="2 3">
    <name type="scientific">Alcanivorax profundi</name>
    <dbReference type="NCBI Taxonomy" id="2338368"/>
    <lineage>
        <taxon>Bacteria</taxon>
        <taxon>Pseudomonadati</taxon>
        <taxon>Pseudomonadota</taxon>
        <taxon>Gammaproteobacteria</taxon>
        <taxon>Oceanospirillales</taxon>
        <taxon>Alcanivoracaceae</taxon>
        <taxon>Alcanivorax</taxon>
    </lineage>
</organism>
<protein>
    <submittedName>
        <fullName evidence="2">DUF547 domain-containing protein</fullName>
    </submittedName>
</protein>